<dbReference type="EMBL" id="JAQHXR010000001">
    <property type="protein sequence ID" value="MDA3968250.1"/>
    <property type="molecule type" value="Genomic_DNA"/>
</dbReference>
<dbReference type="Proteomes" id="UP001210261">
    <property type="component" value="Unassembled WGS sequence"/>
</dbReference>
<dbReference type="CDD" id="cd06158">
    <property type="entry name" value="S2P-M50_like_1"/>
    <property type="match status" value="1"/>
</dbReference>
<name>A0ABT4VC24_9HELI</name>
<dbReference type="GO" id="GO:0006508">
    <property type="term" value="P:proteolysis"/>
    <property type="evidence" value="ECO:0007669"/>
    <property type="project" value="UniProtKB-KW"/>
</dbReference>
<feature type="transmembrane region" description="Helical" evidence="13">
    <location>
        <begin position="95"/>
        <end position="119"/>
    </location>
</feature>
<dbReference type="PANTHER" id="PTHR35864:SF1">
    <property type="entry name" value="ZINC METALLOPROTEASE YWHC-RELATED"/>
    <property type="match status" value="1"/>
</dbReference>
<reference evidence="14 15" key="1">
    <citation type="submission" date="2023-01" db="EMBL/GenBank/DDBJ databases">
        <title>Description of Helicobacter ibis sp. nov. isolated from faecal droppings of black-faced ibis (Theristicus melanopis).</title>
        <authorList>
            <person name="Lopez-Cantillo M."/>
            <person name="Vidal-Veuthey B."/>
            <person name="Mella A."/>
            <person name="De La Haba R."/>
            <person name="Collado L."/>
        </authorList>
    </citation>
    <scope>NUCLEOTIDE SEQUENCE [LARGE SCALE GENOMIC DNA]</scope>
    <source>
        <strain evidence="14 15">A82</strain>
    </source>
</reference>
<evidence type="ECO:0000256" key="10">
    <source>
        <dbReference type="ARBA" id="ARBA00022989"/>
    </source>
</evidence>
<evidence type="ECO:0000256" key="2">
    <source>
        <dbReference type="ARBA" id="ARBA00004651"/>
    </source>
</evidence>
<sequence>MFEIPTLYKIVAMIFALLIAIIGHEIMHGYVAYKYGDDTAKLQGRLSLNPIVHIDLLGSIIIPLSLFLLNAPFLFGWAKPVPVRMDIVIRNGGYLGAFLVSSAGIFYNLFLALIVAFLIHSVNGGMLSSIFGGAFNYFDNPNFAFNVLIFILLQILIYNVILAVFNMLPIPPLDGSSMLSYFGLMFKSNFFAKIFAKVNPMFGMLIVMVILGTPLSQIIFQPVNLILKGLLGV</sequence>
<feature type="transmembrane region" description="Helical" evidence="13">
    <location>
        <begin position="7"/>
        <end position="31"/>
    </location>
</feature>
<dbReference type="InterPro" id="IPR044537">
    <property type="entry name" value="Rip2-like"/>
</dbReference>
<keyword evidence="7" id="KW-0479">Metal-binding</keyword>
<dbReference type="GO" id="GO:0008233">
    <property type="term" value="F:peptidase activity"/>
    <property type="evidence" value="ECO:0007669"/>
    <property type="project" value="UniProtKB-KW"/>
</dbReference>
<comment type="similarity">
    <text evidence="3">Belongs to the peptidase M50B family.</text>
</comment>
<dbReference type="InterPro" id="IPR052348">
    <property type="entry name" value="Metallopeptidase_M50B"/>
</dbReference>
<keyword evidence="11" id="KW-0482">Metalloprotease</keyword>
<comment type="cofactor">
    <cofactor evidence="1">
        <name>Zn(2+)</name>
        <dbReference type="ChEBI" id="CHEBI:29105"/>
    </cofactor>
</comment>
<proteinExistence type="inferred from homology"/>
<comment type="subcellular location">
    <subcellularLocation>
        <location evidence="2">Cell membrane</location>
        <topology evidence="2">Multi-pass membrane protein</topology>
    </subcellularLocation>
</comment>
<keyword evidence="8" id="KW-0378">Hydrolase</keyword>
<gene>
    <name evidence="14" type="ORF">PF021_01010</name>
</gene>
<organism evidence="14 15">
    <name type="scientific">Helicobacter ibis</name>
    <dbReference type="NCBI Taxonomy" id="2962633"/>
    <lineage>
        <taxon>Bacteria</taxon>
        <taxon>Pseudomonadati</taxon>
        <taxon>Campylobacterota</taxon>
        <taxon>Epsilonproteobacteria</taxon>
        <taxon>Campylobacterales</taxon>
        <taxon>Helicobacteraceae</taxon>
        <taxon>Helicobacter</taxon>
    </lineage>
</organism>
<keyword evidence="9" id="KW-0862">Zinc</keyword>
<evidence type="ECO:0000313" key="14">
    <source>
        <dbReference type="EMBL" id="MDA3968250.1"/>
    </source>
</evidence>
<keyword evidence="4" id="KW-1003">Cell membrane</keyword>
<feature type="transmembrane region" description="Helical" evidence="13">
    <location>
        <begin position="51"/>
        <end position="75"/>
    </location>
</feature>
<protein>
    <submittedName>
        <fullName evidence="14">Site-2 protease family protein</fullName>
    </submittedName>
</protein>
<evidence type="ECO:0000256" key="1">
    <source>
        <dbReference type="ARBA" id="ARBA00001947"/>
    </source>
</evidence>
<evidence type="ECO:0000256" key="7">
    <source>
        <dbReference type="ARBA" id="ARBA00022723"/>
    </source>
</evidence>
<feature type="transmembrane region" description="Helical" evidence="13">
    <location>
        <begin position="202"/>
        <end position="220"/>
    </location>
</feature>
<comment type="caution">
    <text evidence="14">The sequence shown here is derived from an EMBL/GenBank/DDBJ whole genome shotgun (WGS) entry which is preliminary data.</text>
</comment>
<evidence type="ECO:0000256" key="11">
    <source>
        <dbReference type="ARBA" id="ARBA00023049"/>
    </source>
</evidence>
<accession>A0ABT4VC24</accession>
<keyword evidence="12 13" id="KW-0472">Membrane</keyword>
<evidence type="ECO:0000256" key="4">
    <source>
        <dbReference type="ARBA" id="ARBA00022475"/>
    </source>
</evidence>
<keyword evidence="5 14" id="KW-0645">Protease</keyword>
<evidence type="ECO:0000256" key="3">
    <source>
        <dbReference type="ARBA" id="ARBA00007931"/>
    </source>
</evidence>
<evidence type="ECO:0000313" key="15">
    <source>
        <dbReference type="Proteomes" id="UP001210261"/>
    </source>
</evidence>
<feature type="transmembrane region" description="Helical" evidence="13">
    <location>
        <begin position="143"/>
        <end position="166"/>
    </location>
</feature>
<keyword evidence="6 13" id="KW-0812">Transmembrane</keyword>
<evidence type="ECO:0000256" key="5">
    <source>
        <dbReference type="ARBA" id="ARBA00022670"/>
    </source>
</evidence>
<evidence type="ECO:0000256" key="13">
    <source>
        <dbReference type="SAM" id="Phobius"/>
    </source>
</evidence>
<evidence type="ECO:0000256" key="6">
    <source>
        <dbReference type="ARBA" id="ARBA00022692"/>
    </source>
</evidence>
<evidence type="ECO:0000256" key="8">
    <source>
        <dbReference type="ARBA" id="ARBA00022801"/>
    </source>
</evidence>
<evidence type="ECO:0000256" key="12">
    <source>
        <dbReference type="ARBA" id="ARBA00023136"/>
    </source>
</evidence>
<keyword evidence="15" id="KW-1185">Reference proteome</keyword>
<keyword evidence="10 13" id="KW-1133">Transmembrane helix</keyword>
<evidence type="ECO:0000256" key="9">
    <source>
        <dbReference type="ARBA" id="ARBA00022833"/>
    </source>
</evidence>
<dbReference type="RefSeq" id="WP_271020544.1">
    <property type="nucleotide sequence ID" value="NZ_JAQHXR010000001.1"/>
</dbReference>
<dbReference type="PANTHER" id="PTHR35864">
    <property type="entry name" value="ZINC METALLOPROTEASE MJ0611-RELATED"/>
    <property type="match status" value="1"/>
</dbReference>